<dbReference type="PROSITE" id="PS50966">
    <property type="entry name" value="ZF_SWIM"/>
    <property type="match status" value="1"/>
</dbReference>
<feature type="region of interest" description="Disordered" evidence="5">
    <location>
        <begin position="1069"/>
        <end position="1104"/>
    </location>
</feature>
<evidence type="ECO:0000256" key="4">
    <source>
        <dbReference type="PROSITE-ProRule" id="PRU00325"/>
    </source>
</evidence>
<feature type="region of interest" description="Disordered" evidence="5">
    <location>
        <begin position="642"/>
        <end position="665"/>
    </location>
</feature>
<reference evidence="8" key="3">
    <citation type="submission" date="2022-01" db="EMBL/GenBank/DDBJ databases">
        <authorList>
            <person name="Rubenstein D.R."/>
        </authorList>
    </citation>
    <scope>NUCLEOTIDE SEQUENCE</scope>
    <source>
        <strain evidence="8">SS15</strain>
        <tissue evidence="8">Liver</tissue>
    </source>
</reference>
<sequence>TALTSFFPGTVLWGSNQNRDFKYCKSPQVHSPVKSEQCCSGLSSFPSRRLSDVMELMFAEWEDGERFSFEDSDRFEEDSLCSFISEAESLCQNWRGWRKQSAGPNSPTVKMKDGLVIPLVELSAKQVAFHIPFEVVEKVYPPVPEQLQLRIAFWSFPENEEDIRLYSCLANGSADEFQRGEQLFRVRAVKDPLQIGFHLSATVVPPQMVPPKGAYNVAVMFDRCRITSCSCTCGAGAKWCAHVVALCLFRIHNASAVCLRAPVSESLSRLQRDQLQKFAQYLISELPQQILPTAQRLLDELLSSQSTAINTVCGAPDPTAGPSASDQSTWYLDESTLSDNIKKTLHKFCGPSPVVFSDVNSMYLSSTEPPAAAEWACLLRPLRGREPEGIWNLLSIVREMFKRRDSNAAPLLEILTDQCLNYEQITGWWYSVRTSASHSSASGHTGRSNGQSEVAAHACASMCDEMVVLWRLAVLDPTISPQRRRDLCSQLRQWQLKVIDNVKRGQHKKSLEKLFQGFKPAVEACYFNWEEAYPIPGITYSSTDKKNSFCWVKAIQQRSCRLQCAESACEAGRSHGQEPGGPCLQPGDRLRPSPQEPAVRPKELTGKRKVVSETPQRVLRRLSAEGDKAVYKTAVSKAKLPVSKGLTSKHSGKRRMSSEDSSLEPDLAEMSLDDSSLALGAEASNTFSFAESPLSRSYRDAFEEDGGVYFSEGPEPTVRSSSMAKKSPKDPVGEMGSGDDDLPSADENSGGVSLKPEEVGENGAAGGGDDGEEEDDYQVYYLNPQEVAKEDDDKCEGGIEEEQDVFAGIKPLEQENRMEILFACAEALYAHGYSNEACRLTVELARDLLANPPDLKVEQPPTKGKKNKVSTSKQTWMATNTLSKAAFLLTVLSERLEYHNLAFRIGMFALELQRPPASTKALEVKLAYQESEIAALLKKIPLGTNEMNTIRGRAEELREGTLCDYRPVLPLMLASFIFDVLCTPVVSPTGSRPPSRNWNNEMPGDEELGFEAAVAALGMKTTVSEAEHPLLCEGTRREKGDLALALMITYKDDQSKLKKILDKLLDRESQTHKPQTLSSFYSSSKPTVANQKSPSKHAAQSAAAIQQLPGTSVTQQAAVSTAVQSSPENFVEKSTQESSQRSPCEPAAEATILKQEGKVPSRLALGNRGGYNGRCWGSPVRQKKKHTGMASIDSSAPETTSDSSPTLSRRPLRGGWATTSWGRGQDSDSISSSSSDSLGSSSSSGSRRASGGARAKTVEVGRYKGRRLESHAPHVPNQPSEAAAHFYFELAKTVLIKAGGNSSTSIFTHPSSSGGHQGPHRNLHLCAFEIGLYALGLHNFVSPNWLSRTYSSHVSWITGQAMEIGSAALNILVECWDGHLTPPEVASLADRASRARDSNMVRAAAELALSCLPHAHALNPNEIQRALVQCKEQDNLMLEKACMAVEEAAKGGGVYPEVLFEVAHQWYWLYEQTVGGTSAQREGATGCSAGGARAASEAARGLADSRVTSEPTTVTVAAAVTAAATVMPVISVGSTMYQQHTVAGPAMAHTHTQGLHPYTTLQTHIPCNPQYIGHTIQHMPRPAVFPVPGSAYPQGVHPAFIGAQYPYSVTAPSLAATAVSFPGVPVPSMTQIAVHPYHSETGLSLSSNVALGSVHAGSTFPAIQGASLTTLSSQPNSLVTGGFPAEDEQHSQPVSPQGLHYLHSAYRVGMLALEMLGRRAHNDHPNNFSRSPPYTEDVKWLLGLAAKLGVNYVHQFCVGAAKGVLSPFVLQEIIMEALQRLNPAHVHNHLRTPAFHQLVQRCQQAYMQYIHHRLIHLTPADYDDFVNAIRSARSAFCLTPMGMMQFNDILQNLKRSKQTKELWQRHCCVLALCFARSSSSFSVGCRLQKHQEMRRKLSWLPCGVVTAFFPEPWEAVLRAVCSVITHQLLVREAETGVAGPGPPLQLSAAAEDRGWSLGSESLTALSCLETARRVSLAGHCWLIECFDPGCYKLYNPVSFGWGITLLLTLSSLCYDVGSLKELASCVSVGAPVSPVGSCCALGSSIPAQAGAQRFLAWYCSESDVPLQRLRYMFDGTSAFDWRAEPDDVWKVWVPSTLSVFWFLHVQNCERSLEKNETFQATHEVSLSLDMFTYYHLSCLLKLSFGGTFWEYEFTKRYLPLDFSVFTAHEEVWFLSNLELWHFGAECSLYFLSLFSTSLATATQCQSALNSLANLSQWKWGCLHLEQGGGGTSPQVALICGSWKCSLGLFWPSLIYDAVTVNDVTMSWILTAGMVSPIWTCWFTSIVERSELVTMNFCYEAVRKKMSAKLVASASMCCQREVADLKTALHQHVKIAALLLPGLFVKCLVEGELWDCFTMLSQLAAVPGTPELEGQSQALLWQTQQLETTASSQEWPQSHHCCKRLSPRTTCAWEGGDGPYHSRSPRLKENIYNHDGVFPLRTITQQLQEEAKYLSVLTLPDAEAPLGHRKSLLMQSLPFEFEQDLLLTVFFFAFLLGLVECKIKTVLANGQCGRGAGTVGKGFFFKLIRHGELNCLLSALSSALF</sequence>
<dbReference type="Proteomes" id="UP000618051">
    <property type="component" value="Unassembled WGS sequence"/>
</dbReference>
<feature type="region of interest" description="Disordered" evidence="5">
    <location>
        <begin position="707"/>
        <end position="774"/>
    </location>
</feature>
<evidence type="ECO:0000256" key="5">
    <source>
        <dbReference type="SAM" id="MobiDB-lite"/>
    </source>
</evidence>
<dbReference type="InterPro" id="IPR057945">
    <property type="entry name" value="TPR_ZSWIM8"/>
</dbReference>
<feature type="region of interest" description="Disordered" evidence="5">
    <location>
        <begin position="1159"/>
        <end position="1262"/>
    </location>
</feature>
<evidence type="ECO:0000256" key="3">
    <source>
        <dbReference type="ARBA" id="ARBA00022833"/>
    </source>
</evidence>
<dbReference type="Pfam" id="PF21055">
    <property type="entry name" value="ZSWIM4-8_C"/>
    <property type="match status" value="1"/>
</dbReference>
<feature type="region of interest" description="Disordered" evidence="5">
    <location>
        <begin position="1118"/>
        <end position="1147"/>
    </location>
</feature>
<keyword evidence="2 4" id="KW-0863">Zinc-finger</keyword>
<proteinExistence type="predicted"/>
<organism evidence="7">
    <name type="scientific">Lamprotornis superbus</name>
    <dbReference type="NCBI Taxonomy" id="245042"/>
    <lineage>
        <taxon>Eukaryota</taxon>
        <taxon>Metazoa</taxon>
        <taxon>Chordata</taxon>
        <taxon>Craniata</taxon>
        <taxon>Vertebrata</taxon>
        <taxon>Euteleostomi</taxon>
        <taxon>Archelosauria</taxon>
        <taxon>Archosauria</taxon>
        <taxon>Dinosauria</taxon>
        <taxon>Saurischia</taxon>
        <taxon>Theropoda</taxon>
        <taxon>Coelurosauria</taxon>
        <taxon>Aves</taxon>
        <taxon>Neognathae</taxon>
        <taxon>Neoaves</taxon>
        <taxon>Telluraves</taxon>
        <taxon>Australaves</taxon>
        <taxon>Passeriformes</taxon>
        <taxon>Sturnidae</taxon>
        <taxon>Lamprotornis</taxon>
    </lineage>
</organism>
<keyword evidence="9" id="KW-1185">Reference proteome</keyword>
<feature type="compositionally biased region" description="Polar residues" evidence="5">
    <location>
        <begin position="1192"/>
        <end position="1207"/>
    </location>
</feature>
<evidence type="ECO:0000313" key="9">
    <source>
        <dbReference type="Proteomes" id="UP000618051"/>
    </source>
</evidence>
<keyword evidence="1" id="KW-0479">Metal-binding</keyword>
<dbReference type="EMBL" id="JADDUC010000052">
    <property type="protein sequence ID" value="KAG0121296.1"/>
    <property type="molecule type" value="Genomic_DNA"/>
</dbReference>
<evidence type="ECO:0000259" key="6">
    <source>
        <dbReference type="PROSITE" id="PS50966"/>
    </source>
</evidence>
<dbReference type="OrthoDB" id="10013584at2759"/>
<evidence type="ECO:0000256" key="2">
    <source>
        <dbReference type="ARBA" id="ARBA00022771"/>
    </source>
</evidence>
<feature type="compositionally biased region" description="Polar residues" evidence="5">
    <location>
        <begin position="1072"/>
        <end position="1093"/>
    </location>
</feature>
<reference evidence="8 9" key="2">
    <citation type="journal article" date="2021" name="J. Hered.">
        <title>Feather Gene Expression Elucidates the Developmental Basis of Plumage Iridescence in African Starlings.</title>
        <authorList>
            <person name="Rubenstein D.R."/>
            <person name="Corvelo A."/>
            <person name="MacManes M.D."/>
            <person name="Maia R."/>
            <person name="Narzisi G."/>
            <person name="Rousaki A."/>
            <person name="Vandenabeele P."/>
            <person name="Shawkey M.D."/>
            <person name="Solomon J."/>
        </authorList>
    </citation>
    <scope>NUCLEOTIDE SEQUENCE [LARGE SCALE GENOMIC DNA]</scope>
    <source>
        <strain evidence="8">SS15</strain>
    </source>
</reference>
<keyword evidence="3" id="KW-0862">Zinc</keyword>
<feature type="region of interest" description="Disordered" evidence="5">
    <location>
        <begin position="572"/>
        <end position="609"/>
    </location>
</feature>
<dbReference type="PANTHER" id="PTHR22619">
    <property type="entry name" value="ZINC FINGER SWIM DOMAIN CONTAINING PROTEIN 4, 5, 6"/>
    <property type="match status" value="1"/>
</dbReference>
<dbReference type="EMBL" id="JADDUC020000010">
    <property type="protein sequence ID" value="KAI1236411.1"/>
    <property type="molecule type" value="Genomic_DNA"/>
</dbReference>
<dbReference type="GO" id="GO:0031462">
    <property type="term" value="C:Cul2-RING ubiquitin ligase complex"/>
    <property type="evidence" value="ECO:0007669"/>
    <property type="project" value="TreeGrafter"/>
</dbReference>
<comment type="caution">
    <text evidence="7">The sequence shown here is derived from an EMBL/GenBank/DDBJ whole genome shotgun (WGS) entry which is preliminary data.</text>
</comment>
<dbReference type="GO" id="GO:0008270">
    <property type="term" value="F:zinc ion binding"/>
    <property type="evidence" value="ECO:0007669"/>
    <property type="project" value="UniProtKB-KW"/>
</dbReference>
<dbReference type="Pfam" id="PF25572">
    <property type="entry name" value="TPR_ZSWIM8"/>
    <property type="match status" value="1"/>
</dbReference>
<dbReference type="PANTHER" id="PTHR22619:SF1">
    <property type="entry name" value="ZINC FINGER SWIM DOMAIN-CONTAINING PROTEIN 8"/>
    <property type="match status" value="1"/>
</dbReference>
<feature type="domain" description="SWIM-type" evidence="6">
    <location>
        <begin position="215"/>
        <end position="251"/>
    </location>
</feature>
<feature type="compositionally biased region" description="Polar residues" evidence="5">
    <location>
        <begin position="1118"/>
        <end position="1129"/>
    </location>
</feature>
<reference evidence="7" key="1">
    <citation type="submission" date="2020-10" db="EMBL/GenBank/DDBJ databases">
        <title>Feather gene expression reveals the developmental basis of iridescence in African starlings.</title>
        <authorList>
            <person name="Rubenstein D.R."/>
        </authorList>
    </citation>
    <scope>NUCLEOTIDE SEQUENCE</scope>
    <source>
        <strain evidence="7">SS15</strain>
        <tissue evidence="7">Liver</tissue>
    </source>
</reference>
<evidence type="ECO:0000313" key="7">
    <source>
        <dbReference type="EMBL" id="KAG0121296.1"/>
    </source>
</evidence>
<feature type="compositionally biased region" description="Low complexity" evidence="5">
    <location>
        <begin position="1222"/>
        <end position="1255"/>
    </location>
</feature>
<name>A0A835NU83_9PASS</name>
<gene>
    <name evidence="8" type="ORF">IHE44_0001703</name>
    <name evidence="7" type="ORF">IHE44_011474</name>
</gene>
<evidence type="ECO:0000313" key="8">
    <source>
        <dbReference type="EMBL" id="KAI1236411.1"/>
    </source>
</evidence>
<protein>
    <submittedName>
        <fullName evidence="7">Zinc finger SWIM domain-containing protein 8</fullName>
    </submittedName>
</protein>
<accession>A0A835NU83</accession>
<evidence type="ECO:0000256" key="1">
    <source>
        <dbReference type="ARBA" id="ARBA00022723"/>
    </source>
</evidence>
<dbReference type="InterPro" id="IPR048370">
    <property type="entry name" value="ZSWIM4-8_C"/>
</dbReference>
<feature type="non-terminal residue" evidence="7">
    <location>
        <position position="1"/>
    </location>
</feature>
<dbReference type="InterPro" id="IPR007527">
    <property type="entry name" value="Znf_SWIM"/>
</dbReference>